<dbReference type="PANTHER" id="PTHR24559">
    <property type="entry name" value="TRANSPOSON TY3-I GAG-POL POLYPROTEIN"/>
    <property type="match status" value="1"/>
</dbReference>
<sequence>MVPEPYQDFEDLFTKESFDKLPSCKPWDHTIELVPNAQAMLNCKVYPLNCIEQEELDKFLDENLATRCIKLSKSPTASLFFFVKKKDGKLHPVQDYCKLNEMMIKNHYPLPLISELMDKLGSAKYFTKLNKDDEWKAMFRTNCGLFEPTIMFFRLTNSPTTFQWMMNNIFKDLIATGKVTIYFDDILIFSKTLEEHRKIICHVLELLRKHKLFLKAKKCEFEVLETEYLRVIISEGSIQMDPIKVAGITEWPVLTKKKELQSFLGFTNFY</sequence>
<dbReference type="InterPro" id="IPR053134">
    <property type="entry name" value="RNA-dir_DNA_polymerase"/>
</dbReference>
<organism evidence="2 3">
    <name type="scientific">Armillaria ostoyae</name>
    <name type="common">Armillaria root rot fungus</name>
    <dbReference type="NCBI Taxonomy" id="47428"/>
    <lineage>
        <taxon>Eukaryota</taxon>
        <taxon>Fungi</taxon>
        <taxon>Dikarya</taxon>
        <taxon>Basidiomycota</taxon>
        <taxon>Agaricomycotina</taxon>
        <taxon>Agaricomycetes</taxon>
        <taxon>Agaricomycetidae</taxon>
        <taxon>Agaricales</taxon>
        <taxon>Marasmiineae</taxon>
        <taxon>Physalacriaceae</taxon>
        <taxon>Armillaria</taxon>
    </lineage>
</organism>
<accession>A0A284QXY3</accession>
<dbReference type="AlphaFoldDB" id="A0A284QXY3"/>
<feature type="domain" description="Reverse transcriptase" evidence="1">
    <location>
        <begin position="83"/>
        <end position="231"/>
    </location>
</feature>
<dbReference type="STRING" id="47428.A0A284QXY3"/>
<evidence type="ECO:0000259" key="1">
    <source>
        <dbReference type="Pfam" id="PF00078"/>
    </source>
</evidence>
<dbReference type="OMA" id="XPMTENT"/>
<dbReference type="InterPro" id="IPR043502">
    <property type="entry name" value="DNA/RNA_pol_sf"/>
</dbReference>
<gene>
    <name evidence="2" type="ORF">ARMOST_04644</name>
</gene>
<dbReference type="SUPFAM" id="SSF56672">
    <property type="entry name" value="DNA/RNA polymerases"/>
    <property type="match status" value="1"/>
</dbReference>
<dbReference type="InterPro" id="IPR000477">
    <property type="entry name" value="RT_dom"/>
</dbReference>
<reference evidence="3" key="1">
    <citation type="journal article" date="2017" name="Nat. Ecol. Evol.">
        <title>Genome expansion and lineage-specific genetic innovations in the forest pathogenic fungi Armillaria.</title>
        <authorList>
            <person name="Sipos G."/>
            <person name="Prasanna A.N."/>
            <person name="Walter M.C."/>
            <person name="O'Connor E."/>
            <person name="Balint B."/>
            <person name="Krizsan K."/>
            <person name="Kiss B."/>
            <person name="Hess J."/>
            <person name="Varga T."/>
            <person name="Slot J."/>
            <person name="Riley R."/>
            <person name="Boka B."/>
            <person name="Rigling D."/>
            <person name="Barry K."/>
            <person name="Lee J."/>
            <person name="Mihaltcheva S."/>
            <person name="LaButti K."/>
            <person name="Lipzen A."/>
            <person name="Waldron R."/>
            <person name="Moloney N.M."/>
            <person name="Sperisen C."/>
            <person name="Kredics L."/>
            <person name="Vagvoelgyi C."/>
            <person name="Patrignani A."/>
            <person name="Fitzpatrick D."/>
            <person name="Nagy I."/>
            <person name="Doyle S."/>
            <person name="Anderson J.B."/>
            <person name="Grigoriev I.V."/>
            <person name="Gueldener U."/>
            <person name="Muensterkoetter M."/>
            <person name="Nagy L.G."/>
        </authorList>
    </citation>
    <scope>NUCLEOTIDE SEQUENCE [LARGE SCALE GENOMIC DNA]</scope>
    <source>
        <strain evidence="3">C18/9</strain>
    </source>
</reference>
<protein>
    <submittedName>
        <fullName evidence="2">Related to TY3B TY3B protein</fullName>
    </submittedName>
</protein>
<dbReference type="Pfam" id="PF00078">
    <property type="entry name" value="RVT_1"/>
    <property type="match status" value="1"/>
</dbReference>
<proteinExistence type="predicted"/>
<dbReference type="InterPro" id="IPR043128">
    <property type="entry name" value="Rev_trsase/Diguanyl_cyclase"/>
</dbReference>
<dbReference type="EMBL" id="FUEG01000003">
    <property type="protein sequence ID" value="SJL01324.1"/>
    <property type="molecule type" value="Genomic_DNA"/>
</dbReference>
<evidence type="ECO:0000313" key="3">
    <source>
        <dbReference type="Proteomes" id="UP000219338"/>
    </source>
</evidence>
<evidence type="ECO:0000313" key="2">
    <source>
        <dbReference type="EMBL" id="SJL01324.1"/>
    </source>
</evidence>
<dbReference type="OrthoDB" id="3033589at2759"/>
<dbReference type="Proteomes" id="UP000219338">
    <property type="component" value="Unassembled WGS sequence"/>
</dbReference>
<keyword evidence="3" id="KW-1185">Reference proteome</keyword>
<name>A0A284QXY3_ARMOS</name>
<dbReference type="Gene3D" id="3.30.70.270">
    <property type="match status" value="1"/>
</dbReference>
<dbReference type="FunFam" id="3.30.70.270:FF:000003">
    <property type="entry name" value="Transposon Ty3-G Gag-Pol polyprotein"/>
    <property type="match status" value="1"/>
</dbReference>
<dbReference type="CDD" id="cd01647">
    <property type="entry name" value="RT_LTR"/>
    <property type="match status" value="1"/>
</dbReference>
<dbReference type="Gene3D" id="3.10.10.10">
    <property type="entry name" value="HIV Type 1 Reverse Transcriptase, subunit A, domain 1"/>
    <property type="match status" value="1"/>
</dbReference>
<dbReference type="PANTHER" id="PTHR24559:SF444">
    <property type="entry name" value="REVERSE TRANSCRIPTASE DOMAIN-CONTAINING PROTEIN"/>
    <property type="match status" value="1"/>
</dbReference>